<dbReference type="RefSeq" id="WP_085889354.1">
    <property type="nucleotide sequence ID" value="NZ_FWFN01000007.1"/>
</dbReference>
<evidence type="ECO:0000256" key="1">
    <source>
        <dbReference type="ARBA" id="ARBA00034772"/>
    </source>
</evidence>
<dbReference type="PANTHER" id="PTHR43172">
    <property type="entry name" value="ADENYLOSUCCINATE LYASE"/>
    <property type="match status" value="1"/>
</dbReference>
<dbReference type="InterPro" id="IPR022761">
    <property type="entry name" value="Fumarate_lyase_N"/>
</dbReference>
<dbReference type="InterPro" id="IPR019468">
    <property type="entry name" value="AdenyloSucc_lyase_C"/>
</dbReference>
<comment type="similarity">
    <text evidence="1">Belongs to the class-II fumarase/aspartase family.</text>
</comment>
<dbReference type="PROSITE" id="PS00163">
    <property type="entry name" value="FUMARATE_LYASES"/>
    <property type="match status" value="1"/>
</dbReference>
<dbReference type="Gene3D" id="1.10.275.10">
    <property type="entry name" value="Fumarase/aspartase (N-terminal domain)"/>
    <property type="match status" value="1"/>
</dbReference>
<dbReference type="InterPro" id="IPR008948">
    <property type="entry name" value="L-Aspartase-like"/>
</dbReference>
<dbReference type="PANTHER" id="PTHR43172:SF2">
    <property type="entry name" value="ADENYLOSUCCINATE LYASE C-TERMINAL DOMAIN-CONTAINING PROTEIN"/>
    <property type="match status" value="1"/>
</dbReference>
<feature type="domain" description="Adenylosuccinate lyase C-terminal" evidence="2">
    <location>
        <begin position="363"/>
        <end position="436"/>
    </location>
</feature>
<dbReference type="InterPro" id="IPR024083">
    <property type="entry name" value="Fumarase/histidase_N"/>
</dbReference>
<dbReference type="SMART" id="SM00998">
    <property type="entry name" value="ADSL_C"/>
    <property type="match status" value="1"/>
</dbReference>
<dbReference type="GO" id="GO:0016829">
    <property type="term" value="F:lyase activity"/>
    <property type="evidence" value="ECO:0007669"/>
    <property type="project" value="UniProtKB-ARBA"/>
</dbReference>
<dbReference type="Gene3D" id="1.20.200.10">
    <property type="entry name" value="Fumarase/aspartase (Central domain)"/>
    <property type="match status" value="1"/>
</dbReference>
<name>A0A1X6ZXW6_9RHOB</name>
<dbReference type="GO" id="GO:0047472">
    <property type="term" value="F:3-carboxy-cis,cis-muconate cycloisomerase activity"/>
    <property type="evidence" value="ECO:0007669"/>
    <property type="project" value="UniProtKB-EC"/>
</dbReference>
<evidence type="ECO:0000259" key="2">
    <source>
        <dbReference type="SMART" id="SM00998"/>
    </source>
</evidence>
<dbReference type="PRINTS" id="PR00149">
    <property type="entry name" value="FUMRATELYASE"/>
</dbReference>
<sequence length="442" mass="46408">MAGSVHDGQIYSKLFNAGEAARLFTDSAEVRSMLIVEGALAKAQGGLGMIPEVSAAFIHRASMELAIDPGALQAGAGKNGVAVPSLVAEFRKEMQAPEHAQYVHWGATSQDIADTGQMLRLRQLLTLCEDGLKDLLGTLARLASDHAELPMAGRTYGQFATPVSFGSHVSAWGWPLLDLLKELPALRETALWVSLSGAAGTGAEFAGQGAALRAKLAEGLGLGDPGRSWHADRGPVLRIASWLARMAQVLGKMGDDLILMAQSSVSEIKLSASGGSSTMPQKQNPVQPSVLLASARQVLGLKAILDGAGMPRQERDGAAWFTEWLTLPQLCLSAAAALQTARDMAPGLTPKAEEMHAVFSDSLGLLHAEALSFRLAGVMPRPEAQAKVKELVQEVLASGRPLGELARDAFPELDLSGLFSPETQMGDAPANARAFAAAVSAL</sequence>
<dbReference type="SUPFAM" id="SSF48557">
    <property type="entry name" value="L-aspartase-like"/>
    <property type="match status" value="1"/>
</dbReference>
<keyword evidence="3" id="KW-0413">Isomerase</keyword>
<accession>A0A1X6ZXW6</accession>
<dbReference type="AlphaFoldDB" id="A0A1X6ZXW6"/>
<keyword evidence="4" id="KW-1185">Reference proteome</keyword>
<dbReference type="Pfam" id="PF00206">
    <property type="entry name" value="Lyase_1"/>
    <property type="match status" value="1"/>
</dbReference>
<proteinExistence type="inferred from homology"/>
<evidence type="ECO:0000313" key="3">
    <source>
        <dbReference type="EMBL" id="SLN64946.1"/>
    </source>
</evidence>
<dbReference type="OrthoDB" id="9768878at2"/>
<dbReference type="Proteomes" id="UP000193963">
    <property type="component" value="Unassembled WGS sequence"/>
</dbReference>
<dbReference type="Gene3D" id="1.10.40.30">
    <property type="entry name" value="Fumarase/aspartase (C-terminal domain)"/>
    <property type="match status" value="1"/>
</dbReference>
<dbReference type="InterPro" id="IPR000362">
    <property type="entry name" value="Fumarate_lyase_fam"/>
</dbReference>
<dbReference type="EC" id="5.5.1.2" evidence="3"/>
<dbReference type="EMBL" id="FWFN01000007">
    <property type="protein sequence ID" value="SLN64946.1"/>
    <property type="molecule type" value="Genomic_DNA"/>
</dbReference>
<evidence type="ECO:0000313" key="4">
    <source>
        <dbReference type="Proteomes" id="UP000193963"/>
    </source>
</evidence>
<dbReference type="InterPro" id="IPR020557">
    <property type="entry name" value="Fumarate_lyase_CS"/>
</dbReference>
<reference evidence="3 4" key="1">
    <citation type="submission" date="2017-03" db="EMBL/GenBank/DDBJ databases">
        <authorList>
            <person name="Afonso C.L."/>
            <person name="Miller P.J."/>
            <person name="Scott M.A."/>
            <person name="Spackman E."/>
            <person name="Goraichik I."/>
            <person name="Dimitrov K.M."/>
            <person name="Suarez D.L."/>
            <person name="Swayne D.E."/>
        </authorList>
    </citation>
    <scope>NUCLEOTIDE SEQUENCE [LARGE SCALE GENOMIC DNA]</scope>
    <source>
        <strain evidence="3 4">CECT 7751</strain>
    </source>
</reference>
<gene>
    <name evidence="3" type="primary">pcaB</name>
    <name evidence="3" type="ORF">PSM7751_03317</name>
</gene>
<organism evidence="3 4">
    <name type="scientific">Pseudooceanicola marinus</name>
    <dbReference type="NCBI Taxonomy" id="396013"/>
    <lineage>
        <taxon>Bacteria</taxon>
        <taxon>Pseudomonadati</taxon>
        <taxon>Pseudomonadota</taxon>
        <taxon>Alphaproteobacteria</taxon>
        <taxon>Rhodobacterales</taxon>
        <taxon>Paracoccaceae</taxon>
        <taxon>Pseudooceanicola</taxon>
    </lineage>
</organism>
<protein>
    <submittedName>
        <fullName evidence="3">3-carboxy-cis,cis-muconate cycloisomerase</fullName>
        <ecNumber evidence="3">5.5.1.2</ecNumber>
    </submittedName>
</protein>
<dbReference type="PRINTS" id="PR00145">
    <property type="entry name" value="ARGSUCLYASE"/>
</dbReference>